<dbReference type="EMBL" id="CADEAL010004309">
    <property type="protein sequence ID" value="CAB1456734.1"/>
    <property type="molecule type" value="Genomic_DNA"/>
</dbReference>
<proteinExistence type="predicted"/>
<organism evidence="1 2">
    <name type="scientific">Pleuronectes platessa</name>
    <name type="common">European plaice</name>
    <dbReference type="NCBI Taxonomy" id="8262"/>
    <lineage>
        <taxon>Eukaryota</taxon>
        <taxon>Metazoa</taxon>
        <taxon>Chordata</taxon>
        <taxon>Craniata</taxon>
        <taxon>Vertebrata</taxon>
        <taxon>Euteleostomi</taxon>
        <taxon>Actinopterygii</taxon>
        <taxon>Neopterygii</taxon>
        <taxon>Teleostei</taxon>
        <taxon>Neoteleostei</taxon>
        <taxon>Acanthomorphata</taxon>
        <taxon>Carangaria</taxon>
        <taxon>Pleuronectiformes</taxon>
        <taxon>Pleuronectoidei</taxon>
        <taxon>Pleuronectidae</taxon>
        <taxon>Pleuronectes</taxon>
    </lineage>
</organism>
<gene>
    <name evidence="1" type="ORF">PLEPLA_LOCUS44526</name>
</gene>
<sequence>MMPQDDVRRCGTSSCGAHHPAAHIIITAHHPATHIILLRTSSPHIIVRRRSSCCAHHLAAHIIDSQDTLEYLFLPVPRADKGGGLDVELAVPPHITAF</sequence>
<dbReference type="Proteomes" id="UP001153269">
    <property type="component" value="Unassembled WGS sequence"/>
</dbReference>
<comment type="caution">
    <text evidence="1">The sequence shown here is derived from an EMBL/GenBank/DDBJ whole genome shotgun (WGS) entry which is preliminary data.</text>
</comment>
<protein>
    <submittedName>
        <fullName evidence="1">Uncharacterized protein</fullName>
    </submittedName>
</protein>
<keyword evidence="2" id="KW-1185">Reference proteome</keyword>
<evidence type="ECO:0000313" key="1">
    <source>
        <dbReference type="EMBL" id="CAB1456734.1"/>
    </source>
</evidence>
<reference evidence="1" key="1">
    <citation type="submission" date="2020-03" db="EMBL/GenBank/DDBJ databases">
        <authorList>
            <person name="Weist P."/>
        </authorList>
    </citation>
    <scope>NUCLEOTIDE SEQUENCE</scope>
</reference>
<dbReference type="AlphaFoldDB" id="A0A9N7ZCH3"/>
<evidence type="ECO:0000313" key="2">
    <source>
        <dbReference type="Proteomes" id="UP001153269"/>
    </source>
</evidence>
<name>A0A9N7ZCH3_PLEPL</name>
<accession>A0A9N7ZCH3</accession>